<proteinExistence type="predicted"/>
<accession>A0A7I8IVA6</accession>
<gene>
    <name evidence="1" type="ORF">SI7747_06007325</name>
    <name evidence="2" type="ORF">SI8410_06007939</name>
</gene>
<dbReference type="InterPro" id="IPR029044">
    <property type="entry name" value="Nucleotide-diphossugar_trans"/>
</dbReference>
<reference evidence="1" key="1">
    <citation type="submission" date="2019-12" db="EMBL/GenBank/DDBJ databases">
        <authorList>
            <person name="Scholz U."/>
            <person name="Mascher M."/>
            <person name="Fiebig A."/>
        </authorList>
    </citation>
    <scope>NUCLEOTIDE SEQUENCE</scope>
</reference>
<dbReference type="OrthoDB" id="419694at2759"/>
<organism evidence="1">
    <name type="scientific">Spirodela intermedia</name>
    <name type="common">Intermediate duckweed</name>
    <dbReference type="NCBI Taxonomy" id="51605"/>
    <lineage>
        <taxon>Eukaryota</taxon>
        <taxon>Viridiplantae</taxon>
        <taxon>Streptophyta</taxon>
        <taxon>Embryophyta</taxon>
        <taxon>Tracheophyta</taxon>
        <taxon>Spermatophyta</taxon>
        <taxon>Magnoliopsida</taxon>
        <taxon>Liliopsida</taxon>
        <taxon>Araceae</taxon>
        <taxon>Lemnoideae</taxon>
        <taxon>Spirodela</taxon>
    </lineage>
</organism>
<dbReference type="AlphaFoldDB" id="A0A7I8IVA6"/>
<name>A0A7I8IVA6_SPIIN</name>
<dbReference type="EMBL" id="LR743593">
    <property type="protein sequence ID" value="CAA2621211.1"/>
    <property type="molecule type" value="Genomic_DNA"/>
</dbReference>
<evidence type="ECO:0000313" key="1">
    <source>
        <dbReference type="EMBL" id="CAA2621211.1"/>
    </source>
</evidence>
<dbReference type="Proteomes" id="UP000663760">
    <property type="component" value="Chromosome 6"/>
</dbReference>
<evidence type="ECO:0000313" key="3">
    <source>
        <dbReference type="Proteomes" id="UP000663760"/>
    </source>
</evidence>
<dbReference type="EMBL" id="LR746269">
    <property type="protein sequence ID" value="CAA7397274.1"/>
    <property type="molecule type" value="Genomic_DNA"/>
</dbReference>
<evidence type="ECO:0000313" key="2">
    <source>
        <dbReference type="EMBL" id="CAA7397274.1"/>
    </source>
</evidence>
<dbReference type="Gene3D" id="3.90.550.10">
    <property type="entry name" value="Spore Coat Polysaccharide Biosynthesis Protein SpsA, Chain A"/>
    <property type="match status" value="1"/>
</dbReference>
<keyword evidence="3" id="KW-1185">Reference proteome</keyword>
<sequence length="348" mass="39180">MKEGSGVVDKRKLDHLVFGPAAGQGRPDRLQCQGFKALNQTYHSMSSKTFDACGSVSFVTVFTVYNSTESTVSDKVTVGNTSYNKVERSIAILHTYIDFIQVSMPRSNVIILTDPASSFPITKRNTSILPIEGDYSRGNLMLQRIISYIAFLETRPLEMPKCINHFIFTDSDIAVVDDLGHIFQNYPQFHLAFTFRNNKDQPLNSGLIAVRGTRDGILRAKLFLQRVLEVYTSKYMKASRMLGDQQALAWIMKSQLSLEAKDFAKPKPFVAELQGTSILFLPCAIYNWTPPEGAGQFHGMPLDVKVVHFKGSRKRLMLESWNFFNSSASNLPDMLCLILLSGRTKYDF</sequence>
<dbReference type="PANTHER" id="PTHR35723">
    <property type="entry name" value="POLYPHOSPHATIDYLINOSITOL PHOSPHATASE"/>
    <property type="match status" value="1"/>
</dbReference>
<protein>
    <submittedName>
        <fullName evidence="1">Uncharacterized protein</fullName>
    </submittedName>
</protein>
<dbReference type="SUPFAM" id="SSF53448">
    <property type="entry name" value="Nucleotide-diphospho-sugar transferases"/>
    <property type="match status" value="1"/>
</dbReference>